<comment type="caution">
    <text evidence="2">The sequence shown here is derived from an EMBL/GenBank/DDBJ whole genome shotgun (WGS) entry which is preliminary data.</text>
</comment>
<evidence type="ECO:0000256" key="1">
    <source>
        <dbReference type="SAM" id="MobiDB-lite"/>
    </source>
</evidence>
<name>A0AAV4Y2K6_CAEEX</name>
<dbReference type="Proteomes" id="UP001054945">
    <property type="component" value="Unassembled WGS sequence"/>
</dbReference>
<sequence>MAGIGEKAKTKRYINSNLKTPDNGKFKSVYWSCDKLLKHCGFDWGREFMVSEFNKRHIKSFRNINKRNKDIALRAEGKELESPVLAPPRISSGKQEKENEKGDRTNENPAFGKAVSNAVKMECVTDGLRKLLLCICINFLTLSSTGAQN</sequence>
<dbReference type="EMBL" id="BPLR01018689">
    <property type="protein sequence ID" value="GIZ01588.1"/>
    <property type="molecule type" value="Genomic_DNA"/>
</dbReference>
<organism evidence="2 3">
    <name type="scientific">Caerostris extrusa</name>
    <name type="common">Bark spider</name>
    <name type="synonym">Caerostris bankana</name>
    <dbReference type="NCBI Taxonomy" id="172846"/>
    <lineage>
        <taxon>Eukaryota</taxon>
        <taxon>Metazoa</taxon>
        <taxon>Ecdysozoa</taxon>
        <taxon>Arthropoda</taxon>
        <taxon>Chelicerata</taxon>
        <taxon>Arachnida</taxon>
        <taxon>Araneae</taxon>
        <taxon>Araneomorphae</taxon>
        <taxon>Entelegynae</taxon>
        <taxon>Araneoidea</taxon>
        <taxon>Araneidae</taxon>
        <taxon>Caerostris</taxon>
    </lineage>
</organism>
<keyword evidence="3" id="KW-1185">Reference proteome</keyword>
<evidence type="ECO:0000313" key="2">
    <source>
        <dbReference type="EMBL" id="GIZ01588.1"/>
    </source>
</evidence>
<accession>A0AAV4Y2K6</accession>
<gene>
    <name evidence="2" type="ORF">CEXT_766881</name>
</gene>
<protein>
    <submittedName>
        <fullName evidence="2">Uncharacterized protein</fullName>
    </submittedName>
</protein>
<feature type="compositionally biased region" description="Basic and acidic residues" evidence="1">
    <location>
        <begin position="94"/>
        <end position="106"/>
    </location>
</feature>
<evidence type="ECO:0000313" key="3">
    <source>
        <dbReference type="Proteomes" id="UP001054945"/>
    </source>
</evidence>
<feature type="region of interest" description="Disordered" evidence="1">
    <location>
        <begin position="79"/>
        <end position="110"/>
    </location>
</feature>
<proteinExistence type="predicted"/>
<reference evidence="2 3" key="1">
    <citation type="submission" date="2021-06" db="EMBL/GenBank/DDBJ databases">
        <title>Caerostris extrusa draft genome.</title>
        <authorList>
            <person name="Kono N."/>
            <person name="Arakawa K."/>
        </authorList>
    </citation>
    <scope>NUCLEOTIDE SEQUENCE [LARGE SCALE GENOMIC DNA]</scope>
</reference>
<dbReference type="AlphaFoldDB" id="A0AAV4Y2K6"/>